<comment type="subcellular location">
    <subcellularLocation>
        <location evidence="1">Cell inner membrane</location>
        <topology evidence="1">Multi-pass membrane protein</topology>
    </subcellularLocation>
</comment>
<keyword evidence="5 7" id="KW-1133">Transmembrane helix</keyword>
<protein>
    <recommendedName>
        <fullName evidence="8">TRAP C4-dicarboxylate transport system permease DctM subunit domain-containing protein</fullName>
    </recommendedName>
</protein>
<keyword evidence="6 7" id="KW-0472">Membrane</keyword>
<keyword evidence="10" id="KW-1185">Reference proteome</keyword>
<feature type="transmembrane region" description="Helical" evidence="7">
    <location>
        <begin position="93"/>
        <end position="118"/>
    </location>
</feature>
<dbReference type="GO" id="GO:0022857">
    <property type="term" value="F:transmembrane transporter activity"/>
    <property type="evidence" value="ECO:0007669"/>
    <property type="project" value="TreeGrafter"/>
</dbReference>
<keyword evidence="2" id="KW-1003">Cell membrane</keyword>
<accession>A0A8D5FPR4</accession>
<organism evidence="9 10">
    <name type="scientific">Desulfomarina profundi</name>
    <dbReference type="NCBI Taxonomy" id="2772557"/>
    <lineage>
        <taxon>Bacteria</taxon>
        <taxon>Pseudomonadati</taxon>
        <taxon>Thermodesulfobacteriota</taxon>
        <taxon>Desulfobulbia</taxon>
        <taxon>Desulfobulbales</taxon>
        <taxon>Desulfobulbaceae</taxon>
        <taxon>Desulfomarina</taxon>
    </lineage>
</organism>
<dbReference type="Pfam" id="PF06808">
    <property type="entry name" value="DctM"/>
    <property type="match status" value="1"/>
</dbReference>
<evidence type="ECO:0000259" key="8">
    <source>
        <dbReference type="Pfam" id="PF06808"/>
    </source>
</evidence>
<keyword evidence="4 7" id="KW-0812">Transmembrane</keyword>
<feature type="transmembrane region" description="Helical" evidence="7">
    <location>
        <begin position="6"/>
        <end position="39"/>
    </location>
</feature>
<evidence type="ECO:0000256" key="5">
    <source>
        <dbReference type="ARBA" id="ARBA00022989"/>
    </source>
</evidence>
<evidence type="ECO:0000313" key="10">
    <source>
        <dbReference type="Proteomes" id="UP000826725"/>
    </source>
</evidence>
<evidence type="ECO:0000256" key="4">
    <source>
        <dbReference type="ARBA" id="ARBA00022692"/>
    </source>
</evidence>
<feature type="domain" description="TRAP C4-dicarboxylate transport system permease DctM subunit" evidence="8">
    <location>
        <begin position="12"/>
        <end position="153"/>
    </location>
</feature>
<name>A0A8D5FPR4_9BACT</name>
<evidence type="ECO:0000256" key="7">
    <source>
        <dbReference type="SAM" id="Phobius"/>
    </source>
</evidence>
<dbReference type="Proteomes" id="UP000826725">
    <property type="component" value="Chromosome"/>
</dbReference>
<reference evidence="9" key="1">
    <citation type="submission" date="2020-09" db="EMBL/GenBank/DDBJ databases">
        <title>Desulfogranum mesoprofundum gen. nov., sp. nov., a novel mesophilic, sulfate-reducing chemolithoautotroph isolated from a deep-sea hydrothermal vent chimney in the Suiyo Seamount.</title>
        <authorList>
            <person name="Hashimoto Y."/>
            <person name="Nakagawa S."/>
        </authorList>
    </citation>
    <scope>NUCLEOTIDE SEQUENCE</scope>
    <source>
        <strain evidence="9">KT2</strain>
    </source>
</reference>
<evidence type="ECO:0000256" key="3">
    <source>
        <dbReference type="ARBA" id="ARBA00022519"/>
    </source>
</evidence>
<sequence length="170" mass="18114">MSIELITLLYFSCLFIGLFLGLPVALGLGGTAVVFAAIFEPRSLLAIPSAFYYTPWNAVLVTVPLFLFMGSLIRFSGIAESAYDAVYKLIGHIPGGLAMGTVQVCTIFAAITGITPPATITMGQIAYPSMIKYKYHKAIAIGSIGAGGALGLLFLQVCLLFFMDFLLKCP</sequence>
<dbReference type="AlphaFoldDB" id="A0A8D5FPR4"/>
<dbReference type="InterPro" id="IPR004681">
    <property type="entry name" value="TRAP_DctM"/>
</dbReference>
<dbReference type="EMBL" id="AP024086">
    <property type="protein sequence ID" value="BCL62144.1"/>
    <property type="molecule type" value="Genomic_DNA"/>
</dbReference>
<feature type="transmembrane region" description="Helical" evidence="7">
    <location>
        <begin position="51"/>
        <end position="73"/>
    </location>
</feature>
<evidence type="ECO:0000313" key="9">
    <source>
        <dbReference type="EMBL" id="BCL62144.1"/>
    </source>
</evidence>
<proteinExistence type="predicted"/>
<dbReference type="PANTHER" id="PTHR33362">
    <property type="entry name" value="SIALIC ACID TRAP TRANSPORTER PERMEASE PROTEIN SIAT-RELATED"/>
    <property type="match status" value="1"/>
</dbReference>
<dbReference type="InterPro" id="IPR010656">
    <property type="entry name" value="DctM"/>
</dbReference>
<keyword evidence="3" id="KW-0997">Cell inner membrane</keyword>
<gene>
    <name evidence="9" type="ORF">DGMP_28370</name>
</gene>
<feature type="transmembrane region" description="Helical" evidence="7">
    <location>
        <begin position="139"/>
        <end position="163"/>
    </location>
</feature>
<dbReference type="KEGG" id="dbk:DGMP_28370"/>
<evidence type="ECO:0000256" key="6">
    <source>
        <dbReference type="ARBA" id="ARBA00023136"/>
    </source>
</evidence>
<dbReference type="GO" id="GO:0005886">
    <property type="term" value="C:plasma membrane"/>
    <property type="evidence" value="ECO:0007669"/>
    <property type="project" value="UniProtKB-SubCell"/>
</dbReference>
<evidence type="ECO:0000256" key="2">
    <source>
        <dbReference type="ARBA" id="ARBA00022475"/>
    </source>
</evidence>
<evidence type="ECO:0000256" key="1">
    <source>
        <dbReference type="ARBA" id="ARBA00004429"/>
    </source>
</evidence>
<dbReference type="PANTHER" id="PTHR33362:SF5">
    <property type="entry name" value="C4-DICARBOXYLATE TRAP TRANSPORTER LARGE PERMEASE PROTEIN DCTM"/>
    <property type="match status" value="1"/>
</dbReference>